<accession>A0A7J7UGF4</accession>
<name>A0A7J7UGF4_PIPKU</name>
<dbReference type="Proteomes" id="UP000558488">
    <property type="component" value="Unassembled WGS sequence"/>
</dbReference>
<evidence type="ECO:0000313" key="1">
    <source>
        <dbReference type="EMBL" id="KAF6311884.1"/>
    </source>
</evidence>
<sequence length="127" mass="14456">MLNHTRLHHGMETLGAGPLSGSPDFPLPLFQDWLGEKEALQSNKYNFTSSTFHPLCRLLEMLLSVVPQEPHSYSCLRRLALSFLQHPRNQREGLCRNKSKVLEIRDTFTILIAVIAHGHPIMSEVIK</sequence>
<protein>
    <submittedName>
        <fullName evidence="1">Uncharacterized protein</fullName>
    </submittedName>
</protein>
<organism evidence="1 2">
    <name type="scientific">Pipistrellus kuhlii</name>
    <name type="common">Kuhl's pipistrelle</name>
    <dbReference type="NCBI Taxonomy" id="59472"/>
    <lineage>
        <taxon>Eukaryota</taxon>
        <taxon>Metazoa</taxon>
        <taxon>Chordata</taxon>
        <taxon>Craniata</taxon>
        <taxon>Vertebrata</taxon>
        <taxon>Euteleostomi</taxon>
        <taxon>Mammalia</taxon>
        <taxon>Eutheria</taxon>
        <taxon>Laurasiatheria</taxon>
        <taxon>Chiroptera</taxon>
        <taxon>Yangochiroptera</taxon>
        <taxon>Vespertilionidae</taxon>
        <taxon>Pipistrellus</taxon>
    </lineage>
</organism>
<gene>
    <name evidence="1" type="ORF">mPipKuh1_009082</name>
</gene>
<dbReference type="EMBL" id="JACAGB010000020">
    <property type="protein sequence ID" value="KAF6311884.1"/>
    <property type="molecule type" value="Genomic_DNA"/>
</dbReference>
<comment type="caution">
    <text evidence="1">The sequence shown here is derived from an EMBL/GenBank/DDBJ whole genome shotgun (WGS) entry which is preliminary data.</text>
</comment>
<proteinExistence type="predicted"/>
<reference evidence="1 2" key="1">
    <citation type="journal article" date="2020" name="Nature">
        <title>Six reference-quality genomes reveal evolution of bat adaptations.</title>
        <authorList>
            <person name="Jebb D."/>
            <person name="Huang Z."/>
            <person name="Pippel M."/>
            <person name="Hughes G.M."/>
            <person name="Lavrichenko K."/>
            <person name="Devanna P."/>
            <person name="Winkler S."/>
            <person name="Jermiin L.S."/>
            <person name="Skirmuntt E.C."/>
            <person name="Katzourakis A."/>
            <person name="Burkitt-Gray L."/>
            <person name="Ray D.A."/>
            <person name="Sullivan K.A.M."/>
            <person name="Roscito J.G."/>
            <person name="Kirilenko B.M."/>
            <person name="Davalos L.M."/>
            <person name="Corthals A.P."/>
            <person name="Power M.L."/>
            <person name="Jones G."/>
            <person name="Ransome R.D."/>
            <person name="Dechmann D.K.N."/>
            <person name="Locatelli A.G."/>
            <person name="Puechmaille S.J."/>
            <person name="Fedrigo O."/>
            <person name="Jarvis E.D."/>
            <person name="Hiller M."/>
            <person name="Vernes S.C."/>
            <person name="Myers E.W."/>
            <person name="Teeling E.C."/>
        </authorList>
    </citation>
    <scope>NUCLEOTIDE SEQUENCE [LARGE SCALE GENOMIC DNA]</scope>
    <source>
        <strain evidence="1">MPipKuh1</strain>
        <tissue evidence="1">Flight muscle</tissue>
    </source>
</reference>
<evidence type="ECO:0000313" key="2">
    <source>
        <dbReference type="Proteomes" id="UP000558488"/>
    </source>
</evidence>
<dbReference type="AlphaFoldDB" id="A0A7J7UGF4"/>
<keyword evidence="2" id="KW-1185">Reference proteome</keyword>